<keyword evidence="3" id="KW-1185">Reference proteome</keyword>
<proteinExistence type="predicted"/>
<reference evidence="2" key="1">
    <citation type="journal article" date="2022" name="bioRxiv">
        <title>Sequencing and chromosome-scale assembly of the giantPleurodeles waltlgenome.</title>
        <authorList>
            <person name="Brown T."/>
            <person name="Elewa A."/>
            <person name="Iarovenko S."/>
            <person name="Subramanian E."/>
            <person name="Araus A.J."/>
            <person name="Petzold A."/>
            <person name="Susuki M."/>
            <person name="Suzuki K.-i.T."/>
            <person name="Hayashi T."/>
            <person name="Toyoda A."/>
            <person name="Oliveira C."/>
            <person name="Osipova E."/>
            <person name="Leigh N.D."/>
            <person name="Simon A."/>
            <person name="Yun M.H."/>
        </authorList>
    </citation>
    <scope>NUCLEOTIDE SEQUENCE</scope>
    <source>
        <strain evidence="2">20211129_DDA</strain>
        <tissue evidence="2">Liver</tissue>
    </source>
</reference>
<name>A0AAV7NUF3_PLEWA</name>
<organism evidence="2 3">
    <name type="scientific">Pleurodeles waltl</name>
    <name type="common">Iberian ribbed newt</name>
    <dbReference type="NCBI Taxonomy" id="8319"/>
    <lineage>
        <taxon>Eukaryota</taxon>
        <taxon>Metazoa</taxon>
        <taxon>Chordata</taxon>
        <taxon>Craniata</taxon>
        <taxon>Vertebrata</taxon>
        <taxon>Euteleostomi</taxon>
        <taxon>Amphibia</taxon>
        <taxon>Batrachia</taxon>
        <taxon>Caudata</taxon>
        <taxon>Salamandroidea</taxon>
        <taxon>Salamandridae</taxon>
        <taxon>Pleurodelinae</taxon>
        <taxon>Pleurodeles</taxon>
    </lineage>
</organism>
<evidence type="ECO:0000313" key="2">
    <source>
        <dbReference type="EMBL" id="KAJ1118702.1"/>
    </source>
</evidence>
<dbReference type="AlphaFoldDB" id="A0AAV7NUF3"/>
<comment type="caution">
    <text evidence="2">The sequence shown here is derived from an EMBL/GenBank/DDBJ whole genome shotgun (WGS) entry which is preliminary data.</text>
</comment>
<feature type="region of interest" description="Disordered" evidence="1">
    <location>
        <begin position="87"/>
        <end position="125"/>
    </location>
</feature>
<dbReference type="Proteomes" id="UP001066276">
    <property type="component" value="Chromosome 8"/>
</dbReference>
<gene>
    <name evidence="2" type="ORF">NDU88_006890</name>
</gene>
<protein>
    <recommendedName>
        <fullName evidence="4">SAP domain-containing protein</fullName>
    </recommendedName>
</protein>
<accession>A0AAV7NUF3</accession>
<sequence length="125" mass="14215">MMQHVRCMELSLGPVVRKGGRHRCCLEMDSSFTEDYNESDLVHIESPTKAGLRELCKDRGLNVSKRSSKQELQDAFVAFEEARWKEDQAAKDQKGDVPEEEEQNDLAVAPEEKREPTESEFPTGS</sequence>
<evidence type="ECO:0000313" key="3">
    <source>
        <dbReference type="Proteomes" id="UP001066276"/>
    </source>
</evidence>
<dbReference type="EMBL" id="JANPWB010000012">
    <property type="protein sequence ID" value="KAJ1118702.1"/>
    <property type="molecule type" value="Genomic_DNA"/>
</dbReference>
<evidence type="ECO:0000256" key="1">
    <source>
        <dbReference type="SAM" id="MobiDB-lite"/>
    </source>
</evidence>
<evidence type="ECO:0008006" key="4">
    <source>
        <dbReference type="Google" id="ProtNLM"/>
    </source>
</evidence>
<feature type="compositionally biased region" description="Basic and acidic residues" evidence="1">
    <location>
        <begin position="87"/>
        <end position="97"/>
    </location>
</feature>